<name>A0A9N9CFR4_FUNMO</name>
<dbReference type="Gene3D" id="1.10.10.750">
    <property type="entry name" value="Ypt/Rab-GAP domain of gyp1p, domain 1"/>
    <property type="match status" value="1"/>
</dbReference>
<dbReference type="Pfam" id="PF00566">
    <property type="entry name" value="RabGAP-TBC"/>
    <property type="match status" value="1"/>
</dbReference>
<keyword evidence="4" id="KW-1185">Reference proteome</keyword>
<feature type="compositionally biased region" description="Polar residues" evidence="1">
    <location>
        <begin position="232"/>
        <end position="244"/>
    </location>
</feature>
<dbReference type="FunFam" id="1.10.472.80:FF:000008">
    <property type="entry name" value="TBC1 domain family member 10A"/>
    <property type="match status" value="1"/>
</dbReference>
<feature type="compositionally biased region" description="Polar residues" evidence="1">
    <location>
        <begin position="276"/>
        <end position="300"/>
    </location>
</feature>
<feature type="compositionally biased region" description="Basic and acidic residues" evidence="1">
    <location>
        <begin position="505"/>
        <end position="515"/>
    </location>
</feature>
<feature type="region of interest" description="Disordered" evidence="1">
    <location>
        <begin position="481"/>
        <end position="528"/>
    </location>
</feature>
<dbReference type="InterPro" id="IPR036028">
    <property type="entry name" value="SH3-like_dom_sf"/>
</dbReference>
<gene>
    <name evidence="3" type="ORF">FMOSSE_LOCUS8907</name>
</gene>
<dbReference type="SMART" id="SM00164">
    <property type="entry name" value="TBC"/>
    <property type="match status" value="1"/>
</dbReference>
<organism evidence="3 4">
    <name type="scientific">Funneliformis mosseae</name>
    <name type="common">Endomycorrhizal fungus</name>
    <name type="synonym">Glomus mosseae</name>
    <dbReference type="NCBI Taxonomy" id="27381"/>
    <lineage>
        <taxon>Eukaryota</taxon>
        <taxon>Fungi</taxon>
        <taxon>Fungi incertae sedis</taxon>
        <taxon>Mucoromycota</taxon>
        <taxon>Glomeromycotina</taxon>
        <taxon>Glomeromycetes</taxon>
        <taxon>Glomerales</taxon>
        <taxon>Glomeraceae</taxon>
        <taxon>Funneliformis</taxon>
    </lineage>
</organism>
<dbReference type="InterPro" id="IPR050302">
    <property type="entry name" value="Rab_GAP_TBC_domain"/>
</dbReference>
<dbReference type="CDD" id="cd00174">
    <property type="entry name" value="SH3"/>
    <property type="match status" value="1"/>
</dbReference>
<protein>
    <submittedName>
        <fullName evidence="3">3676_t:CDS:1</fullName>
    </submittedName>
</protein>
<sequence>MITQDPAKLEKLLDIAKKGGIGTCVANQDIIANSEDDLMFYTGEVITVLKRIKDDLYLGYCKDVIGIFNGKTVDFNGPLKNPRSLRLERPSNKISSIYSFDQSSPQQASFHYPSDVTRSTQSLSNESILGLSGIGNNSTPSSPIINIIPATSEINYNNNSSLSLNQNNAPRIYRISQQPPINGQNQSNHSDSSNNDQIITRKPQNFAPIIPGNGQSNMQNVIIERPLVTTNITGMSNDPVPQTSKSRDDHHRSGSISNSDISVQSSSIASSPVSINNKGHSQIFGSPLNSPTSPKSFQFKSRNHKFNIPNGTSTVNGSTSSESISSPRSTFGRNSPSSIPQRKFSIASTIGHDSPSTTPLPSPKLTQIKVIQEEQILLDGRYSTSTTPLPSPRFVPSNMINNNNHQFGSDEGRMTSANTPAPTPVIITPQITLEDSDIEDSDDDPEENLIAYASSSNISTKSSSSNNPSKIAEVPVLKVENVSDPISDTPSEQLSTNESEEISSEDDKVVEKNESESEETQSSKPAKKKDQILAIDEYGFVYDVTEEDIPPGVDRIQRMFVSERSIQAPGTEEKTTRTIRLYREREAKWVELFGSLNSTMIQDNRKVQINLKSVFGLRIPIKKKIILQIKKLVRSGIPESVRGKAWQFMAGADKYRKPGVFDELRRRPKLPIYDVIERDIHRCYPDHIQFREDSGFGQDDLHNILKAYAHYNPVVGYCQGMGRLVGMMLMQMPAEDTFWLLVATIEEYMIGYFTPTLSQVRIDSMVFEQLLADHDPKLAQHLAENDILPLMYITQWFMTIFTMTLPWASVLRVWDIFYFEGVKLFFRIGLAIMDCSRDRLLKTCPTNSEILGFLLHIPHDLLTPDLLLGAAFKIRLKRSAIRRITKRVNAMEKNNEIVSDSASVNTAGGSKETRRGLMKKSKSIDKLKIDGVEFKLVGE</sequence>
<reference evidence="3" key="1">
    <citation type="submission" date="2021-06" db="EMBL/GenBank/DDBJ databases">
        <authorList>
            <person name="Kallberg Y."/>
            <person name="Tangrot J."/>
            <person name="Rosling A."/>
        </authorList>
    </citation>
    <scope>NUCLEOTIDE SEQUENCE</scope>
    <source>
        <strain evidence="3">87-6 pot B 2015</strain>
    </source>
</reference>
<feature type="compositionally biased region" description="Polar residues" evidence="1">
    <location>
        <begin position="331"/>
        <end position="340"/>
    </location>
</feature>
<dbReference type="PROSITE" id="PS50086">
    <property type="entry name" value="TBC_RABGAP"/>
    <property type="match status" value="1"/>
</dbReference>
<dbReference type="SUPFAM" id="SSF50044">
    <property type="entry name" value="SH3-domain"/>
    <property type="match status" value="1"/>
</dbReference>
<dbReference type="Gene3D" id="1.10.8.270">
    <property type="entry name" value="putative rabgap domain of human tbc1 domain family member 14 like domains"/>
    <property type="match status" value="1"/>
</dbReference>
<evidence type="ECO:0000313" key="3">
    <source>
        <dbReference type="EMBL" id="CAG8600179.1"/>
    </source>
</evidence>
<feature type="compositionally biased region" description="Low complexity" evidence="1">
    <location>
        <begin position="184"/>
        <end position="197"/>
    </location>
</feature>
<feature type="compositionally biased region" description="Polar residues" evidence="1">
    <location>
        <begin position="484"/>
        <end position="497"/>
    </location>
</feature>
<feature type="domain" description="Rab-GAP TBC" evidence="2">
    <location>
        <begin position="636"/>
        <end position="821"/>
    </location>
</feature>
<dbReference type="InterPro" id="IPR035969">
    <property type="entry name" value="Rab-GAP_TBC_sf"/>
</dbReference>
<accession>A0A9N9CFR4</accession>
<dbReference type="Gene3D" id="1.10.472.80">
    <property type="entry name" value="Ypt/Rab-GAP domain of gyp1p, domain 3"/>
    <property type="match status" value="1"/>
</dbReference>
<evidence type="ECO:0000256" key="1">
    <source>
        <dbReference type="SAM" id="MobiDB-lite"/>
    </source>
</evidence>
<dbReference type="SUPFAM" id="SSF47923">
    <property type="entry name" value="Ypt/Rab-GAP domain of gyp1p"/>
    <property type="match status" value="2"/>
</dbReference>
<feature type="region of interest" description="Disordered" evidence="1">
    <location>
        <begin position="232"/>
        <end position="340"/>
    </location>
</feature>
<dbReference type="PANTHER" id="PTHR47219:SF9">
    <property type="entry name" value="GTPASE ACTIVATING PROTEIN AND CENTROSOME-ASSOCIATED, ISOFORM B"/>
    <property type="match status" value="1"/>
</dbReference>
<dbReference type="Proteomes" id="UP000789375">
    <property type="component" value="Unassembled WGS sequence"/>
</dbReference>
<dbReference type="AlphaFoldDB" id="A0A9N9CFR4"/>
<evidence type="ECO:0000259" key="2">
    <source>
        <dbReference type="PROSITE" id="PS50086"/>
    </source>
</evidence>
<dbReference type="PANTHER" id="PTHR47219">
    <property type="entry name" value="RAB GTPASE-ACTIVATING PROTEIN 1-LIKE"/>
    <property type="match status" value="1"/>
</dbReference>
<dbReference type="InterPro" id="IPR000195">
    <property type="entry name" value="Rab-GAP-TBC_dom"/>
</dbReference>
<feature type="compositionally biased region" description="Low complexity" evidence="1">
    <location>
        <begin position="254"/>
        <end position="275"/>
    </location>
</feature>
<dbReference type="EMBL" id="CAJVPP010002444">
    <property type="protein sequence ID" value="CAG8600179.1"/>
    <property type="molecule type" value="Genomic_DNA"/>
</dbReference>
<dbReference type="GO" id="GO:0031267">
    <property type="term" value="F:small GTPase binding"/>
    <property type="evidence" value="ECO:0007669"/>
    <property type="project" value="TreeGrafter"/>
</dbReference>
<dbReference type="Gene3D" id="2.30.30.40">
    <property type="entry name" value="SH3 Domains"/>
    <property type="match status" value="1"/>
</dbReference>
<feature type="region of interest" description="Disordered" evidence="1">
    <location>
        <begin position="178"/>
        <end position="198"/>
    </location>
</feature>
<comment type="caution">
    <text evidence="3">The sequence shown here is derived from an EMBL/GenBank/DDBJ whole genome shotgun (WGS) entry which is preliminary data.</text>
</comment>
<dbReference type="FunFam" id="1.10.8.270:FF:000016">
    <property type="entry name" value="TBC1 domain family member 2A"/>
    <property type="match status" value="1"/>
</dbReference>
<dbReference type="GO" id="GO:0005096">
    <property type="term" value="F:GTPase activator activity"/>
    <property type="evidence" value="ECO:0007669"/>
    <property type="project" value="TreeGrafter"/>
</dbReference>
<proteinExistence type="predicted"/>
<feature type="compositionally biased region" description="Low complexity" evidence="1">
    <location>
        <begin position="312"/>
        <end position="330"/>
    </location>
</feature>
<evidence type="ECO:0000313" key="4">
    <source>
        <dbReference type="Proteomes" id="UP000789375"/>
    </source>
</evidence>